<feature type="non-terminal residue" evidence="1">
    <location>
        <position position="24"/>
    </location>
</feature>
<protein>
    <submittedName>
        <fullName evidence="1">Uncharacterized protein</fullName>
    </submittedName>
</protein>
<reference evidence="1" key="1">
    <citation type="submission" date="2013-12" db="EMBL/GenBank/DDBJ databases">
        <title>A Varibaculum cambriense genome reconstructed from a premature infant gut community with otherwise low bacterial novelty that shifts toward anaerobic metabolism during the third week of life.</title>
        <authorList>
            <person name="Brown C.T."/>
            <person name="Sharon I."/>
            <person name="Thomas B.C."/>
            <person name="Castelle C.J."/>
            <person name="Morowitz M.J."/>
            <person name="Banfield J.F."/>
        </authorList>
    </citation>
    <scope>NUCLEOTIDE SEQUENCE</scope>
</reference>
<dbReference type="EMBL" id="AZMM01002255">
    <property type="protein sequence ID" value="ETJ43727.1"/>
    <property type="molecule type" value="Genomic_DNA"/>
</dbReference>
<sequence>MHDALACGRRFHTFNVVDGFNGFI</sequence>
<comment type="caution">
    <text evidence="1">The sequence shown here is derived from an EMBL/GenBank/DDBJ whole genome shotgun (WGS) entry which is preliminary data.</text>
</comment>
<name>W1YML8_9ZZZZ</name>
<organism evidence="1">
    <name type="scientific">human gut metagenome</name>
    <dbReference type="NCBI Taxonomy" id="408170"/>
    <lineage>
        <taxon>unclassified sequences</taxon>
        <taxon>metagenomes</taxon>
        <taxon>organismal metagenomes</taxon>
    </lineage>
</organism>
<dbReference type="AlphaFoldDB" id="W1YML8"/>
<gene>
    <name evidence="1" type="ORF">Q604_UNBC02255G0001</name>
</gene>
<accession>W1YML8</accession>
<evidence type="ECO:0000313" key="1">
    <source>
        <dbReference type="EMBL" id="ETJ43727.1"/>
    </source>
</evidence>
<proteinExistence type="predicted"/>